<name>A0A934HZA9_9CLOT</name>
<dbReference type="SUPFAM" id="SSF159127">
    <property type="entry name" value="HupF/HypC-like"/>
    <property type="match status" value="1"/>
</dbReference>
<dbReference type="InterPro" id="IPR019812">
    <property type="entry name" value="Hydgase_assmbl_chp_CS"/>
</dbReference>
<evidence type="ECO:0000256" key="1">
    <source>
        <dbReference type="ARBA" id="ARBA00006018"/>
    </source>
</evidence>
<sequence length="77" mass="8480">MCLAIPAKIINIDGDYAAVDIMGLESSVNIQLIEKVNVGDYILVHAGCGIQKIDINYFNYLQEVLKEAINSEDSYEG</sequence>
<accession>A0A934HZA9</accession>
<proteinExistence type="inferred from homology"/>
<dbReference type="PROSITE" id="PS01097">
    <property type="entry name" value="HUPF_HYPC"/>
    <property type="match status" value="1"/>
</dbReference>
<dbReference type="NCBIfam" id="TIGR00074">
    <property type="entry name" value="hypC_hupF"/>
    <property type="match status" value="1"/>
</dbReference>
<dbReference type="Gene3D" id="2.30.30.140">
    <property type="match status" value="1"/>
</dbReference>
<dbReference type="InterPro" id="IPR001109">
    <property type="entry name" value="Hydrogenase_HupF/HypC"/>
</dbReference>
<dbReference type="PANTHER" id="PTHR35177:SF2">
    <property type="entry name" value="HYDROGENASE MATURATION FACTOR HYBG"/>
    <property type="match status" value="1"/>
</dbReference>
<dbReference type="AlphaFoldDB" id="A0A934HZA9"/>
<dbReference type="EMBL" id="JAEEGB010000013">
    <property type="protein sequence ID" value="MBI6873272.1"/>
    <property type="molecule type" value="Genomic_DNA"/>
</dbReference>
<reference evidence="2" key="1">
    <citation type="submission" date="2020-12" db="EMBL/GenBank/DDBJ databases">
        <title>Clostridium thailandense sp. nov., a novel acetogenic bacterium isolated from peat land soil in Thailand.</title>
        <authorList>
            <person name="Chaikitkaew S."/>
            <person name="Birkeland N.K."/>
        </authorList>
    </citation>
    <scope>NUCLEOTIDE SEQUENCE</scope>
    <source>
        <strain evidence="2">DSM 17425</strain>
    </source>
</reference>
<comment type="similarity">
    <text evidence="1">Belongs to the HupF/HypC family.</text>
</comment>
<protein>
    <submittedName>
        <fullName evidence="2">HypC/HybG/HupF family hydrogenase formation chaperone</fullName>
    </submittedName>
</protein>
<dbReference type="Proteomes" id="UP000622687">
    <property type="component" value="Unassembled WGS sequence"/>
</dbReference>
<evidence type="ECO:0000313" key="3">
    <source>
        <dbReference type="Proteomes" id="UP000622687"/>
    </source>
</evidence>
<dbReference type="RefSeq" id="WP_211142919.1">
    <property type="nucleotide sequence ID" value="NZ_JAEEGB010000013.1"/>
</dbReference>
<dbReference type="PANTHER" id="PTHR35177">
    <property type="entry name" value="HYDROGENASE MATURATION FACTOR HYBG"/>
    <property type="match status" value="1"/>
</dbReference>
<dbReference type="Pfam" id="PF01455">
    <property type="entry name" value="HupF_HypC"/>
    <property type="match status" value="1"/>
</dbReference>
<dbReference type="PRINTS" id="PR00445">
    <property type="entry name" value="HUPFHYPC"/>
</dbReference>
<evidence type="ECO:0000313" key="2">
    <source>
        <dbReference type="EMBL" id="MBI6873272.1"/>
    </source>
</evidence>
<dbReference type="GO" id="GO:0005506">
    <property type="term" value="F:iron ion binding"/>
    <property type="evidence" value="ECO:0007669"/>
    <property type="project" value="TreeGrafter"/>
</dbReference>
<gene>
    <name evidence="2" type="ORF">I6U51_11220</name>
</gene>
<dbReference type="GO" id="GO:0051604">
    <property type="term" value="P:protein maturation"/>
    <property type="evidence" value="ECO:0007669"/>
    <property type="project" value="TreeGrafter"/>
</dbReference>
<organism evidence="2 3">
    <name type="scientific">Clostridium aciditolerans</name>
    <dbReference type="NCBI Taxonomy" id="339861"/>
    <lineage>
        <taxon>Bacteria</taxon>
        <taxon>Bacillati</taxon>
        <taxon>Bacillota</taxon>
        <taxon>Clostridia</taxon>
        <taxon>Eubacteriales</taxon>
        <taxon>Clostridiaceae</taxon>
        <taxon>Clostridium</taxon>
    </lineage>
</organism>
<comment type="caution">
    <text evidence="2">The sequence shown here is derived from an EMBL/GenBank/DDBJ whole genome shotgun (WGS) entry which is preliminary data.</text>
</comment>
<keyword evidence="3" id="KW-1185">Reference proteome</keyword>
<dbReference type="GO" id="GO:1902670">
    <property type="term" value="F:carbon dioxide binding"/>
    <property type="evidence" value="ECO:0007669"/>
    <property type="project" value="TreeGrafter"/>
</dbReference>